<evidence type="ECO:0000313" key="2">
    <source>
        <dbReference type="Proteomes" id="UP000054729"/>
    </source>
</evidence>
<evidence type="ECO:0000313" key="1">
    <source>
        <dbReference type="EMBL" id="KTD77181.1"/>
    </source>
</evidence>
<dbReference type="OrthoDB" id="5636756at2"/>
<accession>A0A0W1A778</accession>
<name>A0A0W1A778_9GAMM</name>
<dbReference type="EMBL" id="LNZB01000048">
    <property type="protein sequence ID" value="KTD77181.1"/>
    <property type="molecule type" value="Genomic_DNA"/>
</dbReference>
<protein>
    <submittedName>
        <fullName evidence="1">Uncharacterized protein</fullName>
    </submittedName>
</protein>
<sequence length="195" mass="21578">MPSFFKKPSSDKNFFQNYSDHIDALEIKFIKKFNELKKPKNRGKIFDILADEALGRINIFEPLRDGHDYCDEFVGATALPALGLIASLAFAGKALFEAGEALFIKVGFSQKDGEDHLSKAGFALALSAISFALSIASFIKSAISLVTRPIATLFSGYAPQKEDRFYRNDGVDRLISFGEETLDEAERGLSNLFSF</sequence>
<gene>
    <name evidence="1" type="ORF">Lwal_1958</name>
</gene>
<proteinExistence type="predicted"/>
<keyword evidence="2" id="KW-1185">Reference proteome</keyword>
<comment type="caution">
    <text evidence="1">The sequence shown here is derived from an EMBL/GenBank/DDBJ whole genome shotgun (WGS) entry which is preliminary data.</text>
</comment>
<dbReference type="PATRIC" id="fig|66969.6.peg.2139"/>
<organism evidence="1 2">
    <name type="scientific">Legionella waltersii</name>
    <dbReference type="NCBI Taxonomy" id="66969"/>
    <lineage>
        <taxon>Bacteria</taxon>
        <taxon>Pseudomonadati</taxon>
        <taxon>Pseudomonadota</taxon>
        <taxon>Gammaproteobacteria</taxon>
        <taxon>Legionellales</taxon>
        <taxon>Legionellaceae</taxon>
        <taxon>Legionella</taxon>
    </lineage>
</organism>
<dbReference type="AlphaFoldDB" id="A0A0W1A778"/>
<dbReference type="Proteomes" id="UP000054729">
    <property type="component" value="Unassembled WGS sequence"/>
</dbReference>
<dbReference type="RefSeq" id="WP_058480612.1">
    <property type="nucleotide sequence ID" value="NZ_CAAAIQ010000011.1"/>
</dbReference>
<reference evidence="1 2" key="1">
    <citation type="submission" date="2015-11" db="EMBL/GenBank/DDBJ databases">
        <title>Genomic analysis of 38 Legionella species identifies large and diverse effector repertoires.</title>
        <authorList>
            <person name="Burstein D."/>
            <person name="Amaro F."/>
            <person name="Zusman T."/>
            <person name="Lifshitz Z."/>
            <person name="Cohen O."/>
            <person name="Gilbert J.A."/>
            <person name="Pupko T."/>
            <person name="Shuman H.A."/>
            <person name="Segal G."/>
        </authorList>
    </citation>
    <scope>NUCLEOTIDE SEQUENCE [LARGE SCALE GENOMIC DNA]</scope>
    <source>
        <strain evidence="1 2">ATCC 51914</strain>
    </source>
</reference>